<evidence type="ECO:0000313" key="1">
    <source>
        <dbReference type="EMBL" id="KAG0432956.1"/>
    </source>
</evidence>
<keyword evidence="2" id="KW-1185">Reference proteome</keyword>
<dbReference type="Proteomes" id="UP000805193">
    <property type="component" value="Unassembled WGS sequence"/>
</dbReference>
<sequence length="134" mass="14712">MLSGKSFQSAMADGKNEPTKCGPGETFKTCVSSTCSETTCKKPVLGPACTADCRSGCFCSDGYFRNSPWPYPRPTKCRPGETFKTCVSSTCSETTCKKPFLGPACTYDCISGCFCSDGYFRNHRNQCVRRKRCH</sequence>
<comment type="caution">
    <text evidence="1">The sequence shown here is derived from an EMBL/GenBank/DDBJ whole genome shotgun (WGS) entry which is preliminary data.</text>
</comment>
<name>A0AC60QFK3_IXOPE</name>
<dbReference type="EMBL" id="JABSTQ010009101">
    <property type="protein sequence ID" value="KAG0432956.1"/>
    <property type="molecule type" value="Genomic_DNA"/>
</dbReference>
<organism evidence="1 2">
    <name type="scientific">Ixodes persulcatus</name>
    <name type="common">Taiga tick</name>
    <dbReference type="NCBI Taxonomy" id="34615"/>
    <lineage>
        <taxon>Eukaryota</taxon>
        <taxon>Metazoa</taxon>
        <taxon>Ecdysozoa</taxon>
        <taxon>Arthropoda</taxon>
        <taxon>Chelicerata</taxon>
        <taxon>Arachnida</taxon>
        <taxon>Acari</taxon>
        <taxon>Parasitiformes</taxon>
        <taxon>Ixodida</taxon>
        <taxon>Ixodoidea</taxon>
        <taxon>Ixodidae</taxon>
        <taxon>Ixodinae</taxon>
        <taxon>Ixodes</taxon>
    </lineage>
</organism>
<evidence type="ECO:0000313" key="2">
    <source>
        <dbReference type="Proteomes" id="UP000805193"/>
    </source>
</evidence>
<protein>
    <submittedName>
        <fullName evidence="1">Uncharacterized protein</fullName>
    </submittedName>
</protein>
<accession>A0AC60QFK3</accession>
<proteinExistence type="predicted"/>
<gene>
    <name evidence="1" type="ORF">HPB47_020363</name>
</gene>
<reference evidence="1 2" key="1">
    <citation type="journal article" date="2020" name="Cell">
        <title>Large-Scale Comparative Analyses of Tick Genomes Elucidate Their Genetic Diversity and Vector Capacities.</title>
        <authorList>
            <consortium name="Tick Genome and Microbiome Consortium (TIGMIC)"/>
            <person name="Jia N."/>
            <person name="Wang J."/>
            <person name="Shi W."/>
            <person name="Du L."/>
            <person name="Sun Y."/>
            <person name="Zhan W."/>
            <person name="Jiang J.F."/>
            <person name="Wang Q."/>
            <person name="Zhang B."/>
            <person name="Ji P."/>
            <person name="Bell-Sakyi L."/>
            <person name="Cui X.M."/>
            <person name="Yuan T.T."/>
            <person name="Jiang B.G."/>
            <person name="Yang W.F."/>
            <person name="Lam T.T."/>
            <person name="Chang Q.C."/>
            <person name="Ding S.J."/>
            <person name="Wang X.J."/>
            <person name="Zhu J.G."/>
            <person name="Ruan X.D."/>
            <person name="Zhao L."/>
            <person name="Wei J.T."/>
            <person name="Ye R.Z."/>
            <person name="Que T.C."/>
            <person name="Du C.H."/>
            <person name="Zhou Y.H."/>
            <person name="Cheng J.X."/>
            <person name="Dai P.F."/>
            <person name="Guo W.B."/>
            <person name="Han X.H."/>
            <person name="Huang E.J."/>
            <person name="Li L.F."/>
            <person name="Wei W."/>
            <person name="Gao Y.C."/>
            <person name="Liu J.Z."/>
            <person name="Shao H.Z."/>
            <person name="Wang X."/>
            <person name="Wang C.C."/>
            <person name="Yang T.C."/>
            <person name="Huo Q.B."/>
            <person name="Li W."/>
            <person name="Chen H.Y."/>
            <person name="Chen S.E."/>
            <person name="Zhou L.G."/>
            <person name="Ni X.B."/>
            <person name="Tian J.H."/>
            <person name="Sheng Y."/>
            <person name="Liu T."/>
            <person name="Pan Y.S."/>
            <person name="Xia L.Y."/>
            <person name="Li J."/>
            <person name="Zhao F."/>
            <person name="Cao W.C."/>
        </authorList>
    </citation>
    <scope>NUCLEOTIDE SEQUENCE [LARGE SCALE GENOMIC DNA]</scope>
    <source>
        <strain evidence="1">Iper-2018</strain>
    </source>
</reference>